<dbReference type="InterPro" id="IPR004013">
    <property type="entry name" value="PHP_dom"/>
</dbReference>
<dbReference type="AlphaFoldDB" id="A0A0S7Y0R3"/>
<dbReference type="InterPro" id="IPR050243">
    <property type="entry name" value="PHP_phosphatase"/>
</dbReference>
<dbReference type="InterPro" id="IPR016195">
    <property type="entry name" value="Pol/histidinol_Pase-like"/>
</dbReference>
<dbReference type="SMART" id="SM00481">
    <property type="entry name" value="POLIIIAc"/>
    <property type="match status" value="1"/>
</dbReference>
<comment type="caution">
    <text evidence="2">The sequence shown here is derived from an EMBL/GenBank/DDBJ whole genome shotgun (WGS) entry which is preliminary data.</text>
</comment>
<dbReference type="GO" id="GO:0005829">
    <property type="term" value="C:cytosol"/>
    <property type="evidence" value="ECO:0007669"/>
    <property type="project" value="TreeGrafter"/>
</dbReference>
<dbReference type="PATRIC" id="fig|1703775.3.peg.2569"/>
<dbReference type="SUPFAM" id="SSF89550">
    <property type="entry name" value="PHP domain-like"/>
    <property type="match status" value="1"/>
</dbReference>
<dbReference type="CDD" id="cd07432">
    <property type="entry name" value="PHP_HisPPase"/>
    <property type="match status" value="1"/>
</dbReference>
<name>A0A0S7Y0R3_UNCSA</name>
<dbReference type="PANTHER" id="PTHR36928">
    <property type="entry name" value="PHOSPHATASE YCDX-RELATED"/>
    <property type="match status" value="1"/>
</dbReference>
<evidence type="ECO:0000313" key="3">
    <source>
        <dbReference type="Proteomes" id="UP000051861"/>
    </source>
</evidence>
<evidence type="ECO:0000259" key="1">
    <source>
        <dbReference type="SMART" id="SM00481"/>
    </source>
</evidence>
<evidence type="ECO:0000313" key="2">
    <source>
        <dbReference type="EMBL" id="KPJ68296.1"/>
    </source>
</evidence>
<organism evidence="2 3">
    <name type="scientific">candidate division WOR-1 bacterium DG_54_3</name>
    <dbReference type="NCBI Taxonomy" id="1703775"/>
    <lineage>
        <taxon>Bacteria</taxon>
        <taxon>Bacillati</taxon>
        <taxon>Saganbacteria</taxon>
    </lineage>
</organism>
<protein>
    <recommendedName>
        <fullName evidence="1">Polymerase/histidinol phosphatase N-terminal domain-containing protein</fullName>
    </recommendedName>
</protein>
<accession>A0A0S7Y0R3</accession>
<dbReference type="Pfam" id="PF02811">
    <property type="entry name" value="PHP"/>
    <property type="match status" value="1"/>
</dbReference>
<dbReference type="EMBL" id="LIZX01000056">
    <property type="protein sequence ID" value="KPJ68296.1"/>
    <property type="molecule type" value="Genomic_DNA"/>
</dbReference>
<proteinExistence type="predicted"/>
<reference evidence="2 3" key="1">
    <citation type="journal article" date="2015" name="Microbiome">
        <title>Genomic resolution of linkages in carbon, nitrogen, and sulfur cycling among widespread estuary sediment bacteria.</title>
        <authorList>
            <person name="Baker B.J."/>
            <person name="Lazar C.S."/>
            <person name="Teske A.P."/>
            <person name="Dick G.J."/>
        </authorList>
    </citation>
    <scope>NUCLEOTIDE SEQUENCE [LARGE SCALE GENOMIC DNA]</scope>
    <source>
        <strain evidence="2">DG_54_3</strain>
    </source>
</reference>
<dbReference type="GO" id="GO:0042578">
    <property type="term" value="F:phosphoric ester hydrolase activity"/>
    <property type="evidence" value="ECO:0007669"/>
    <property type="project" value="TreeGrafter"/>
</dbReference>
<dbReference type="NCBIfam" id="NF004981">
    <property type="entry name" value="PRK06361.1"/>
    <property type="match status" value="1"/>
</dbReference>
<gene>
    <name evidence="2" type="ORF">AMJ44_06765</name>
</gene>
<sequence length="226" mass="24982">MQNLGPRFDFHAHTIFSDGALLPGGLAYEAASRGHSVIAITDHADASNLEEALFAITKFVKEQGESLPIQVIPGVEISYLAPKLIEEYAKRARELGAKIIVVHGESPVEPVPKGTNRAALQLKGLVDILAHPGWINEEETLLAKINDIYLELSSRKGHRKANRHVAKMAKQFGAKLLVNTDAHSEKDLITQREAYLIAKEAGLKRVEGIKVVRDNPQDLIKRIEHR</sequence>
<feature type="domain" description="Polymerase/histidinol phosphatase N-terminal" evidence="1">
    <location>
        <begin position="8"/>
        <end position="81"/>
    </location>
</feature>
<dbReference type="PANTHER" id="PTHR36928:SF1">
    <property type="entry name" value="PHOSPHATASE YCDX-RELATED"/>
    <property type="match status" value="1"/>
</dbReference>
<dbReference type="InterPro" id="IPR003141">
    <property type="entry name" value="Pol/His_phosphatase_N"/>
</dbReference>
<dbReference type="Proteomes" id="UP000051861">
    <property type="component" value="Unassembled WGS sequence"/>
</dbReference>
<dbReference type="Gene3D" id="3.20.20.140">
    <property type="entry name" value="Metal-dependent hydrolases"/>
    <property type="match status" value="1"/>
</dbReference>
<dbReference type="GO" id="GO:0008270">
    <property type="term" value="F:zinc ion binding"/>
    <property type="evidence" value="ECO:0007669"/>
    <property type="project" value="TreeGrafter"/>
</dbReference>